<proteinExistence type="predicted"/>
<dbReference type="RefSeq" id="WP_014875836.1">
    <property type="nucleotide sequence ID" value="NZ_CP010725.1"/>
</dbReference>
<gene>
    <name evidence="2" type="ORF">PhaeoP88_02989</name>
</gene>
<evidence type="ECO:0000256" key="1">
    <source>
        <dbReference type="SAM" id="Phobius"/>
    </source>
</evidence>
<keyword evidence="1" id="KW-1133">Transmembrane helix</keyword>
<dbReference type="Proteomes" id="UP000236447">
    <property type="component" value="Chromosome"/>
</dbReference>
<organism evidence="2 3">
    <name type="scientific">Phaeobacter inhibens</name>
    <dbReference type="NCBI Taxonomy" id="221822"/>
    <lineage>
        <taxon>Bacteria</taxon>
        <taxon>Pseudomonadati</taxon>
        <taxon>Pseudomonadota</taxon>
        <taxon>Alphaproteobacteria</taxon>
        <taxon>Rhodobacterales</taxon>
        <taxon>Roseobacteraceae</taxon>
        <taxon>Phaeobacter</taxon>
    </lineage>
</organism>
<dbReference type="EMBL" id="CP010725">
    <property type="protein sequence ID" value="AUR00326.1"/>
    <property type="molecule type" value="Genomic_DNA"/>
</dbReference>
<evidence type="ECO:0000313" key="3">
    <source>
        <dbReference type="Proteomes" id="UP000236447"/>
    </source>
</evidence>
<protein>
    <recommendedName>
        <fullName evidence="4">Cation/multidrug efflux pump</fullName>
    </recommendedName>
</protein>
<evidence type="ECO:0008006" key="4">
    <source>
        <dbReference type="Google" id="ProtNLM"/>
    </source>
</evidence>
<reference evidence="2 3" key="2">
    <citation type="journal article" date="2017" name="Genome Biol. Evol.">
        <title>Trajectories and Drivers of Genome Evolution in Surface-Associated Marine Phaeobacter.</title>
        <authorList>
            <person name="Freese H.M."/>
            <person name="Sikorski J."/>
            <person name="Bunk B."/>
            <person name="Scheuner C."/>
            <person name="Meier-Kolthoff J.P."/>
            <person name="Sproer C."/>
            <person name="Gram L."/>
            <person name="Overmann J."/>
        </authorList>
    </citation>
    <scope>NUCLEOTIDE SEQUENCE [LARGE SCALE GENOMIC DNA]</scope>
    <source>
        <strain evidence="2 3">P88</strain>
    </source>
</reference>
<feature type="transmembrane region" description="Helical" evidence="1">
    <location>
        <begin position="66"/>
        <end position="85"/>
    </location>
</feature>
<accession>A0A2I7KCL6</accession>
<name>A0A2I7KCL6_9RHOB</name>
<sequence>MFAFLRLMAILLVVLTVIYGVVSLYSREVRRAKLKRRWTEKGLTGDRSAFIQRGLHQYDRSLRRRLILLVYVVPLGAIALLVYVMNFM</sequence>
<feature type="transmembrane region" description="Helical" evidence="1">
    <location>
        <begin position="6"/>
        <end position="26"/>
    </location>
</feature>
<keyword evidence="1" id="KW-0812">Transmembrane</keyword>
<evidence type="ECO:0000313" key="2">
    <source>
        <dbReference type="EMBL" id="AUR00326.1"/>
    </source>
</evidence>
<dbReference type="AlphaFoldDB" id="A0A2I7KCL6"/>
<keyword evidence="1" id="KW-0472">Membrane</keyword>
<reference evidence="2 3" key="1">
    <citation type="journal article" date="2017" name="Front. Microbiol.">
        <title>Phaeobacter piscinae sp. nov., a species of the Roseobacter group and potential aquaculture probiont.</title>
        <authorList>
            <person name="Sonnenschein E.C."/>
            <person name="Phippen C.B.W."/>
            <person name="Nielsen K.F."/>
            <person name="Mateiu R.V."/>
            <person name="Melchiorsen J."/>
            <person name="Gram L."/>
            <person name="Overmann J."/>
            <person name="Freese H.M."/>
        </authorList>
    </citation>
    <scope>NUCLEOTIDE SEQUENCE [LARGE SCALE GENOMIC DNA]</scope>
    <source>
        <strain evidence="2 3">P88</strain>
    </source>
</reference>